<dbReference type="BioCyc" id="AMUC349741:G1GBX-1451-MONOMER"/>
<evidence type="ECO:0000313" key="2">
    <source>
        <dbReference type="EMBL" id="ACD05191.1"/>
    </source>
</evidence>
<dbReference type="OrthoDB" id="79831at2"/>
<reference evidence="3" key="1">
    <citation type="journal article" date="2011" name="PLoS ONE">
        <title>The genome of Akkermansia muciniphila, a dedicated intestinal mucin degrader, and its use in exploring intestinal metagenomes.</title>
        <authorList>
            <person name="van Passel M.W."/>
            <person name="Kant R."/>
            <person name="Zoetendal E.G."/>
            <person name="Plugge C.M."/>
            <person name="Derrien M."/>
            <person name="Malfatti S.A."/>
            <person name="Chain P.S."/>
            <person name="Woyke T."/>
            <person name="Palva A."/>
            <person name="de Vos W.M."/>
            <person name="Smidt H."/>
        </authorList>
    </citation>
    <scope>NUCLEOTIDE SEQUENCE [LARGE SCALE GENOMIC DNA]</scope>
    <source>
        <strain evidence="3">ATCC BAA-835 / DSM 22959 / JCM 33894 / BCRC 81048 / CCUG 64013 / CIP 107961 / Muc</strain>
    </source>
</reference>
<dbReference type="InterPro" id="IPR003497">
    <property type="entry name" value="BRO_N_domain"/>
</dbReference>
<dbReference type="KEGG" id="amu:Amuc_1367"/>
<dbReference type="PROSITE" id="PS51750">
    <property type="entry name" value="BRO_N"/>
    <property type="match status" value="1"/>
</dbReference>
<protein>
    <submittedName>
        <fullName evidence="2">Prophage antirepressor</fullName>
    </submittedName>
</protein>
<proteinExistence type="predicted"/>
<accession>B2UKR8</accession>
<dbReference type="EMBL" id="CP001071">
    <property type="protein sequence ID" value="ACD05191.1"/>
    <property type="molecule type" value="Genomic_DNA"/>
</dbReference>
<dbReference type="SMART" id="SM01040">
    <property type="entry name" value="Bro-N"/>
    <property type="match status" value="1"/>
</dbReference>
<keyword evidence="3" id="KW-1185">Reference proteome</keyword>
<dbReference type="InterPro" id="IPR005039">
    <property type="entry name" value="Ant_C"/>
</dbReference>
<dbReference type="eggNOG" id="COG3617">
    <property type="taxonomic scope" value="Bacteria"/>
</dbReference>
<dbReference type="GO" id="GO:0003677">
    <property type="term" value="F:DNA binding"/>
    <property type="evidence" value="ECO:0007669"/>
    <property type="project" value="InterPro"/>
</dbReference>
<dbReference type="eggNOG" id="COG3645">
    <property type="taxonomic scope" value="Bacteria"/>
</dbReference>
<dbReference type="PANTHER" id="PTHR36180">
    <property type="entry name" value="DNA-BINDING PROTEIN-RELATED-RELATED"/>
    <property type="match status" value="1"/>
</dbReference>
<sequence length="264" mass="29575">MPQNGVVPFQNETLNCTVRAVVKDGEPWFVAKDVCDALEIGNVSQAVSYLDEDEKSNIITNDIAQNGGRAPLIINESGLYSLILRSRKPEAKKFKKWVTAEVLPSIRKHGVYATGEKLEEMLADPDTMILTLQALKAEREKRKALEAKAAEDAPYAYFGRCVEVSEGCILIGEFAKILAQNGMETGQNRLFEYLRNEGIMGRHGNRHNVPAQEYIEAGYFRLTYRVIQRSDGSQQSKPTPYLTPRGQIWLMKRLGLTIENIPAA</sequence>
<evidence type="ECO:0000313" key="3">
    <source>
        <dbReference type="Proteomes" id="UP000001031"/>
    </source>
</evidence>
<dbReference type="PANTHER" id="PTHR36180:SF2">
    <property type="entry name" value="BRO FAMILY PROTEIN"/>
    <property type="match status" value="1"/>
</dbReference>
<dbReference type="Proteomes" id="UP000001031">
    <property type="component" value="Chromosome"/>
</dbReference>
<dbReference type="Pfam" id="PF03374">
    <property type="entry name" value="ANT"/>
    <property type="match status" value="1"/>
</dbReference>
<dbReference type="PaxDb" id="349741-Amuc_1367"/>
<dbReference type="AlphaFoldDB" id="B2UKR8"/>
<gene>
    <name evidence="2" type="ordered locus">Amuc_1367</name>
</gene>
<organism evidence="2 3">
    <name type="scientific">Akkermansia muciniphila (strain ATCC BAA-835 / DSM 22959 / JCM 33894 / BCRC 81048 / CCUG 64013 / CIP 107961 / Muc)</name>
    <dbReference type="NCBI Taxonomy" id="349741"/>
    <lineage>
        <taxon>Bacteria</taxon>
        <taxon>Pseudomonadati</taxon>
        <taxon>Verrucomicrobiota</taxon>
        <taxon>Verrucomicrobiia</taxon>
        <taxon>Verrucomicrobiales</taxon>
        <taxon>Akkermansiaceae</taxon>
        <taxon>Akkermansia</taxon>
    </lineage>
</organism>
<dbReference type="STRING" id="349741.Amuc_1367"/>
<dbReference type="Pfam" id="PF02498">
    <property type="entry name" value="Bro-N"/>
    <property type="match status" value="1"/>
</dbReference>
<name>B2UKR8_AKKM8</name>
<evidence type="ECO:0000259" key="1">
    <source>
        <dbReference type="PROSITE" id="PS51750"/>
    </source>
</evidence>
<dbReference type="HOGENOM" id="CLU_046670_0_0_0"/>
<feature type="domain" description="Bro-N" evidence="1">
    <location>
        <begin position="3"/>
        <end position="110"/>
    </location>
</feature>